<dbReference type="PANTHER" id="PTHR21503">
    <property type="entry name" value="F-BOX-CONTAINING HYPOTHETICAL PROTEIN C.ELEGANS"/>
    <property type="match status" value="1"/>
</dbReference>
<sequence>MHSINVLRLPHLALIEVLKCWNPFELFTFAQCSEKAARVIPLAGTKNFYLSCHSYAFIAINQYVFNIAKIRQHRGYQRRNIDCAVETKQYQNWCTSFWKNEWTGFRKICLYLSDLFQCPVARYCHTNDVTMSQFFQFAQEIVRKRNEIKILSFDFSKYGRKFSNGTYNACLRTLSRLNVTEELHVVFRSVDFMNPINLAVVPKCVHLRYAPWFTRKHLLSFENCTLVRLHETKLTNKDIDEFVNLWRLGGFSELQAMEVSSENLRHDVSIGGIKKLRDCSNRIRRIKTITGYTFHVPEGVVIQRNDGKKADMRLGPCFSHFFTFIAHSEEDILEPVS</sequence>
<evidence type="ECO:0000259" key="1">
    <source>
        <dbReference type="Pfam" id="PF07735"/>
    </source>
</evidence>
<dbReference type="Pfam" id="PF07735">
    <property type="entry name" value="FBA_2"/>
    <property type="match status" value="1"/>
</dbReference>
<dbReference type="PANTHER" id="PTHR21503:SF52">
    <property type="entry name" value="F-BOX DOMAIN-CONTAINING PROTEIN"/>
    <property type="match status" value="1"/>
</dbReference>
<evidence type="ECO:0000313" key="3">
    <source>
        <dbReference type="Proteomes" id="UP000008068"/>
    </source>
</evidence>
<accession>G0N2M4</accession>
<gene>
    <name evidence="2" type="ORF">CAEBREN_10809</name>
</gene>
<dbReference type="AlphaFoldDB" id="G0N2M4"/>
<dbReference type="InterPro" id="IPR012885">
    <property type="entry name" value="F-box_Sdz-33"/>
</dbReference>
<dbReference type="HOGENOM" id="CLU_028840_6_2_1"/>
<dbReference type="OMA" id="NIDCAVE"/>
<dbReference type="eggNOG" id="ENOG502TJPP">
    <property type="taxonomic scope" value="Eukaryota"/>
</dbReference>
<feature type="domain" description="Sdz-33 F-box" evidence="1">
    <location>
        <begin position="205"/>
        <end position="259"/>
    </location>
</feature>
<protein>
    <recommendedName>
        <fullName evidence="1">Sdz-33 F-box domain-containing protein</fullName>
    </recommendedName>
</protein>
<name>G0N2M4_CAEBE</name>
<dbReference type="Proteomes" id="UP000008068">
    <property type="component" value="Unassembled WGS sequence"/>
</dbReference>
<reference evidence="3" key="1">
    <citation type="submission" date="2011-07" db="EMBL/GenBank/DDBJ databases">
        <authorList>
            <consortium name="Caenorhabditis brenneri Sequencing and Analysis Consortium"/>
            <person name="Wilson R.K."/>
        </authorList>
    </citation>
    <scope>NUCLEOTIDE SEQUENCE [LARGE SCALE GENOMIC DNA]</scope>
    <source>
        <strain evidence="3">PB2801</strain>
    </source>
</reference>
<evidence type="ECO:0000313" key="2">
    <source>
        <dbReference type="EMBL" id="EGT50760.1"/>
    </source>
</evidence>
<proteinExistence type="predicted"/>
<dbReference type="InParanoid" id="G0N2M4"/>
<dbReference type="EMBL" id="GL379830">
    <property type="protein sequence ID" value="EGT50760.1"/>
    <property type="molecule type" value="Genomic_DNA"/>
</dbReference>
<organism evidence="3">
    <name type="scientific">Caenorhabditis brenneri</name>
    <name type="common">Nematode worm</name>
    <dbReference type="NCBI Taxonomy" id="135651"/>
    <lineage>
        <taxon>Eukaryota</taxon>
        <taxon>Metazoa</taxon>
        <taxon>Ecdysozoa</taxon>
        <taxon>Nematoda</taxon>
        <taxon>Chromadorea</taxon>
        <taxon>Rhabditida</taxon>
        <taxon>Rhabditina</taxon>
        <taxon>Rhabditomorpha</taxon>
        <taxon>Rhabditoidea</taxon>
        <taxon>Rhabditidae</taxon>
        <taxon>Peloderinae</taxon>
        <taxon>Caenorhabditis</taxon>
    </lineage>
</organism>
<keyword evidence="3" id="KW-1185">Reference proteome</keyword>